<gene>
    <name evidence="3" type="ORF">C7383_102139</name>
</gene>
<evidence type="ECO:0000313" key="4">
    <source>
        <dbReference type="Proteomes" id="UP000245412"/>
    </source>
</evidence>
<accession>A0AB73T8H9</accession>
<dbReference type="EMBL" id="QGGY01000002">
    <property type="protein sequence ID" value="PWJ78006.1"/>
    <property type="molecule type" value="Genomic_DNA"/>
</dbReference>
<name>A0AB73T8H9_9FIRM</name>
<keyword evidence="4" id="KW-1185">Reference proteome</keyword>
<proteinExistence type="predicted"/>
<evidence type="ECO:0000259" key="2">
    <source>
        <dbReference type="Pfam" id="PF13577"/>
    </source>
</evidence>
<keyword evidence="1" id="KW-0175">Coiled coil</keyword>
<dbReference type="Proteomes" id="UP000245412">
    <property type="component" value="Unassembled WGS sequence"/>
</dbReference>
<dbReference type="SUPFAM" id="SSF54427">
    <property type="entry name" value="NTF2-like"/>
    <property type="match status" value="1"/>
</dbReference>
<comment type="caution">
    <text evidence="3">The sequence shown here is derived from an EMBL/GenBank/DDBJ whole genome shotgun (WGS) entry which is preliminary data.</text>
</comment>
<protein>
    <submittedName>
        <fullName evidence="3">SnoaL-like protein</fullName>
    </submittedName>
</protein>
<dbReference type="AlphaFoldDB" id="A0AB73T8H9"/>
<dbReference type="Gene3D" id="3.10.450.50">
    <property type="match status" value="1"/>
</dbReference>
<dbReference type="RefSeq" id="WP_109624955.1">
    <property type="nucleotide sequence ID" value="NZ_CABJAT010000002.1"/>
</dbReference>
<dbReference type="InterPro" id="IPR037401">
    <property type="entry name" value="SnoaL-like"/>
</dbReference>
<sequence>MKPIEEQLEKLEKEVKRLLAKEEICNLMAHYEVMHNQKNMSLHPMDFAMETPDVSVQIADSDPCCGPDAVRNLFCGTYNDMDEEAYRGVMLVHYLTTPFIEVAGDGKTARGVWWSPGIETVKRSPGANPESVWCFGAYANDFILENGKWKIWHMRWVSHVKCPYTEGWADQRTFYVRKTGHSDHPSKLYNPYSPDFVQEALPMGPLPYETWDGDEWYLRTEQQKGKCGSL</sequence>
<evidence type="ECO:0000256" key="1">
    <source>
        <dbReference type="SAM" id="Coils"/>
    </source>
</evidence>
<feature type="coiled-coil region" evidence="1">
    <location>
        <begin position="1"/>
        <end position="28"/>
    </location>
</feature>
<organism evidence="3 4">
    <name type="scientific">Murimonas intestini</name>
    <dbReference type="NCBI Taxonomy" id="1337051"/>
    <lineage>
        <taxon>Bacteria</taxon>
        <taxon>Bacillati</taxon>
        <taxon>Bacillota</taxon>
        <taxon>Clostridia</taxon>
        <taxon>Lachnospirales</taxon>
        <taxon>Lachnospiraceae</taxon>
        <taxon>Murimonas</taxon>
    </lineage>
</organism>
<reference evidence="3 4" key="1">
    <citation type="submission" date="2018-05" db="EMBL/GenBank/DDBJ databases">
        <authorList>
            <person name="Goeker M."/>
            <person name="Huntemann M."/>
            <person name="Clum A."/>
            <person name="Pillay M."/>
            <person name="Palaniappan K."/>
            <person name="Varghese N."/>
            <person name="Mikhailova N."/>
            <person name="Stamatis D."/>
            <person name="Reddy T."/>
            <person name="Daum C."/>
            <person name="Shapiro N."/>
            <person name="Ivanova N."/>
            <person name="Kyrpides N."/>
            <person name="Woyke T."/>
        </authorList>
    </citation>
    <scope>NUCLEOTIDE SEQUENCE [LARGE SCALE GENOMIC DNA]</scope>
    <source>
        <strain evidence="3 4">DSM 26524</strain>
    </source>
</reference>
<dbReference type="Pfam" id="PF13577">
    <property type="entry name" value="SnoaL_4"/>
    <property type="match status" value="1"/>
</dbReference>
<feature type="domain" description="SnoaL-like" evidence="2">
    <location>
        <begin position="17"/>
        <end position="155"/>
    </location>
</feature>
<dbReference type="InterPro" id="IPR032710">
    <property type="entry name" value="NTF2-like_dom_sf"/>
</dbReference>
<evidence type="ECO:0000313" key="3">
    <source>
        <dbReference type="EMBL" id="PWJ78006.1"/>
    </source>
</evidence>